<protein>
    <submittedName>
        <fullName evidence="1">Uncharacterized protein</fullName>
    </submittedName>
</protein>
<sequence length="92" mass="10383">MGRTEYEQQVSVCQRRVYPTPPIQSTLFPFLSSYLAHQATTTPSPPPLPACLVQTIQFNIPKVARDVFRGRHIFYRAPQCVSSAPPFPLVHT</sequence>
<dbReference type="Proteomes" id="UP000735302">
    <property type="component" value="Unassembled WGS sequence"/>
</dbReference>
<keyword evidence="2" id="KW-1185">Reference proteome</keyword>
<gene>
    <name evidence="1" type="ORF">PoB_007058000</name>
</gene>
<reference evidence="1 2" key="1">
    <citation type="journal article" date="2021" name="Elife">
        <title>Chloroplast acquisition without the gene transfer in kleptoplastic sea slugs, Plakobranchus ocellatus.</title>
        <authorList>
            <person name="Maeda T."/>
            <person name="Takahashi S."/>
            <person name="Yoshida T."/>
            <person name="Shimamura S."/>
            <person name="Takaki Y."/>
            <person name="Nagai Y."/>
            <person name="Toyoda A."/>
            <person name="Suzuki Y."/>
            <person name="Arimoto A."/>
            <person name="Ishii H."/>
            <person name="Satoh N."/>
            <person name="Nishiyama T."/>
            <person name="Hasebe M."/>
            <person name="Maruyama T."/>
            <person name="Minagawa J."/>
            <person name="Obokata J."/>
            <person name="Shigenobu S."/>
        </authorList>
    </citation>
    <scope>NUCLEOTIDE SEQUENCE [LARGE SCALE GENOMIC DNA]</scope>
</reference>
<dbReference type="EMBL" id="BLXT01007928">
    <property type="protein sequence ID" value="GFO44075.1"/>
    <property type="molecule type" value="Genomic_DNA"/>
</dbReference>
<accession>A0AAV4DJB6</accession>
<name>A0AAV4DJB6_9GAST</name>
<comment type="caution">
    <text evidence="1">The sequence shown here is derived from an EMBL/GenBank/DDBJ whole genome shotgun (WGS) entry which is preliminary data.</text>
</comment>
<dbReference type="AlphaFoldDB" id="A0AAV4DJB6"/>
<evidence type="ECO:0000313" key="2">
    <source>
        <dbReference type="Proteomes" id="UP000735302"/>
    </source>
</evidence>
<evidence type="ECO:0000313" key="1">
    <source>
        <dbReference type="EMBL" id="GFO44075.1"/>
    </source>
</evidence>
<proteinExistence type="predicted"/>
<organism evidence="1 2">
    <name type="scientific">Plakobranchus ocellatus</name>
    <dbReference type="NCBI Taxonomy" id="259542"/>
    <lineage>
        <taxon>Eukaryota</taxon>
        <taxon>Metazoa</taxon>
        <taxon>Spiralia</taxon>
        <taxon>Lophotrochozoa</taxon>
        <taxon>Mollusca</taxon>
        <taxon>Gastropoda</taxon>
        <taxon>Heterobranchia</taxon>
        <taxon>Euthyneura</taxon>
        <taxon>Panpulmonata</taxon>
        <taxon>Sacoglossa</taxon>
        <taxon>Placobranchoidea</taxon>
        <taxon>Plakobranchidae</taxon>
        <taxon>Plakobranchus</taxon>
    </lineage>
</organism>